<dbReference type="Gene3D" id="3.20.20.140">
    <property type="entry name" value="Metal-dependent hydrolases"/>
    <property type="match status" value="1"/>
</dbReference>
<sequence length="134" mass="13791">MPGGHVVRDAAGRAEGLLQETAMQVVERALRPEPVTEWIANIATGARAALAVGLTSVPEPGIGVTDGIGNGPCDLDAYLRVRERGELGVRMTVMPYITVLCTTAASSSRAPTGTDWTSACAASATHGCASDPRS</sequence>
<dbReference type="EMBL" id="JBEPCV010000016">
    <property type="protein sequence ID" value="MER6905676.1"/>
    <property type="molecule type" value="Genomic_DNA"/>
</dbReference>
<proteinExistence type="predicted"/>
<name>A0ABV1VGR1_9ACTN</name>
<keyword evidence="2" id="KW-1185">Reference proteome</keyword>
<dbReference type="Proteomes" id="UP001490330">
    <property type="component" value="Unassembled WGS sequence"/>
</dbReference>
<evidence type="ECO:0000313" key="2">
    <source>
        <dbReference type="Proteomes" id="UP001490330"/>
    </source>
</evidence>
<protein>
    <submittedName>
        <fullName evidence="1">Uncharacterized protein</fullName>
    </submittedName>
</protein>
<organism evidence="1 2">
    <name type="scientific">Streptomyces flaveolus</name>
    <dbReference type="NCBI Taxonomy" id="67297"/>
    <lineage>
        <taxon>Bacteria</taxon>
        <taxon>Bacillati</taxon>
        <taxon>Actinomycetota</taxon>
        <taxon>Actinomycetes</taxon>
        <taxon>Kitasatosporales</taxon>
        <taxon>Streptomycetaceae</taxon>
        <taxon>Streptomyces</taxon>
    </lineage>
</organism>
<reference evidence="1 2" key="1">
    <citation type="submission" date="2024-06" db="EMBL/GenBank/DDBJ databases">
        <title>The Natural Products Discovery Center: Release of the First 8490 Sequenced Strains for Exploring Actinobacteria Biosynthetic Diversity.</title>
        <authorList>
            <person name="Kalkreuter E."/>
            <person name="Kautsar S.A."/>
            <person name="Yang D."/>
            <person name="Bader C.D."/>
            <person name="Teijaro C.N."/>
            <person name="Fluegel L."/>
            <person name="Davis C.M."/>
            <person name="Simpson J.R."/>
            <person name="Lauterbach L."/>
            <person name="Steele A.D."/>
            <person name="Gui C."/>
            <person name="Meng S."/>
            <person name="Li G."/>
            <person name="Viehrig K."/>
            <person name="Ye F."/>
            <person name="Su P."/>
            <person name="Kiefer A.F."/>
            <person name="Nichols A."/>
            <person name="Cepeda A.J."/>
            <person name="Yan W."/>
            <person name="Fan B."/>
            <person name="Jiang Y."/>
            <person name="Adhikari A."/>
            <person name="Zheng C.-J."/>
            <person name="Schuster L."/>
            <person name="Cowan T.M."/>
            <person name="Smanski M.J."/>
            <person name="Chevrette M.G."/>
            <person name="De Carvalho L.P.S."/>
            <person name="Shen B."/>
        </authorList>
    </citation>
    <scope>NUCLEOTIDE SEQUENCE [LARGE SCALE GENOMIC DNA]</scope>
    <source>
        <strain evidence="1 2">NPDC000632</strain>
    </source>
</reference>
<comment type="caution">
    <text evidence="1">The sequence shown here is derived from an EMBL/GenBank/DDBJ whole genome shotgun (WGS) entry which is preliminary data.</text>
</comment>
<dbReference type="Gene3D" id="3.10.310.70">
    <property type="match status" value="1"/>
</dbReference>
<evidence type="ECO:0000313" key="1">
    <source>
        <dbReference type="EMBL" id="MER6905676.1"/>
    </source>
</evidence>
<gene>
    <name evidence="1" type="ORF">ABT322_18240</name>
</gene>
<dbReference type="RefSeq" id="WP_350725203.1">
    <property type="nucleotide sequence ID" value="NZ_JBEPCO010000066.1"/>
</dbReference>
<accession>A0ABV1VGR1</accession>